<accession>A0AAW1RF12</accession>
<dbReference type="Proteomes" id="UP001438707">
    <property type="component" value="Unassembled WGS sequence"/>
</dbReference>
<proteinExistence type="predicted"/>
<name>A0AAW1RF12_9CHLO</name>
<comment type="caution">
    <text evidence="1">The sequence shown here is derived from an EMBL/GenBank/DDBJ whole genome shotgun (WGS) entry which is preliminary data.</text>
</comment>
<gene>
    <name evidence="1" type="ORF">WJX74_008855</name>
</gene>
<organism evidence="1 2">
    <name type="scientific">Apatococcus lobatus</name>
    <dbReference type="NCBI Taxonomy" id="904363"/>
    <lineage>
        <taxon>Eukaryota</taxon>
        <taxon>Viridiplantae</taxon>
        <taxon>Chlorophyta</taxon>
        <taxon>core chlorophytes</taxon>
        <taxon>Trebouxiophyceae</taxon>
        <taxon>Chlorellales</taxon>
        <taxon>Chlorellaceae</taxon>
        <taxon>Apatococcus</taxon>
    </lineage>
</organism>
<evidence type="ECO:0000313" key="1">
    <source>
        <dbReference type="EMBL" id="KAK9832398.1"/>
    </source>
</evidence>
<reference evidence="1 2" key="1">
    <citation type="journal article" date="2024" name="Nat. Commun.">
        <title>Phylogenomics reveals the evolutionary origins of lichenization in chlorophyte algae.</title>
        <authorList>
            <person name="Puginier C."/>
            <person name="Libourel C."/>
            <person name="Otte J."/>
            <person name="Skaloud P."/>
            <person name="Haon M."/>
            <person name="Grisel S."/>
            <person name="Petersen M."/>
            <person name="Berrin J.G."/>
            <person name="Delaux P.M."/>
            <person name="Dal Grande F."/>
            <person name="Keller J."/>
        </authorList>
    </citation>
    <scope>NUCLEOTIDE SEQUENCE [LARGE SCALE GENOMIC DNA]</scope>
    <source>
        <strain evidence="1 2">SAG 2145</strain>
    </source>
</reference>
<sequence length="98" mass="10937">MHKLALCRFQVDEGYFCQPHSALTPPTESGRLAPMTSRPLCKARISAALWSCTPTACQIPEQAYRYSMPVFRLPDHLGQGSGPIASRDDKWCLEIKEA</sequence>
<protein>
    <submittedName>
        <fullName evidence="1">Uncharacterized protein</fullName>
    </submittedName>
</protein>
<dbReference type="AlphaFoldDB" id="A0AAW1RF12"/>
<evidence type="ECO:0000313" key="2">
    <source>
        <dbReference type="Proteomes" id="UP001438707"/>
    </source>
</evidence>
<dbReference type="EMBL" id="JALJOS010000012">
    <property type="protein sequence ID" value="KAK9832398.1"/>
    <property type="molecule type" value="Genomic_DNA"/>
</dbReference>
<keyword evidence="2" id="KW-1185">Reference proteome</keyword>